<dbReference type="CDD" id="cd24000">
    <property type="entry name" value="ASKHA_NBD_HK"/>
    <property type="match status" value="1"/>
</dbReference>
<dbReference type="InterPro" id="IPR022673">
    <property type="entry name" value="Hexokinase_C"/>
</dbReference>
<keyword evidence="3 6" id="KW-0547">Nucleotide-binding</keyword>
<dbReference type="GO" id="GO:0005524">
    <property type="term" value="F:ATP binding"/>
    <property type="evidence" value="ECO:0007669"/>
    <property type="project" value="UniProtKB-UniRule"/>
</dbReference>
<dbReference type="AlphaFoldDB" id="A0A8K0TI74"/>
<evidence type="ECO:0000256" key="1">
    <source>
        <dbReference type="ARBA" id="ARBA00009225"/>
    </source>
</evidence>
<dbReference type="Pfam" id="PF00349">
    <property type="entry name" value="Hexokinase_1"/>
    <property type="match status" value="1"/>
</dbReference>
<evidence type="ECO:0000259" key="8">
    <source>
        <dbReference type="Pfam" id="PF03727"/>
    </source>
</evidence>
<dbReference type="GO" id="GO:0005739">
    <property type="term" value="C:mitochondrion"/>
    <property type="evidence" value="ECO:0007669"/>
    <property type="project" value="TreeGrafter"/>
</dbReference>
<organism evidence="9 10">
    <name type="scientific">Plectosphaerella cucumerina</name>
    <dbReference type="NCBI Taxonomy" id="40658"/>
    <lineage>
        <taxon>Eukaryota</taxon>
        <taxon>Fungi</taxon>
        <taxon>Dikarya</taxon>
        <taxon>Ascomycota</taxon>
        <taxon>Pezizomycotina</taxon>
        <taxon>Sordariomycetes</taxon>
        <taxon>Hypocreomycetidae</taxon>
        <taxon>Glomerellales</taxon>
        <taxon>Plectosphaerellaceae</taxon>
        <taxon>Plectosphaerella</taxon>
    </lineage>
</organism>
<dbReference type="UniPathway" id="UPA00109">
    <property type="reaction ID" value="UER00180"/>
</dbReference>
<proteinExistence type="inferred from homology"/>
<dbReference type="GO" id="GO:0005829">
    <property type="term" value="C:cytosol"/>
    <property type="evidence" value="ECO:0007669"/>
    <property type="project" value="TreeGrafter"/>
</dbReference>
<protein>
    <recommendedName>
        <fullName evidence="6">Phosphotransferase</fullName>
        <ecNumber evidence="6">2.7.1.-</ecNumber>
    </recommendedName>
</protein>
<keyword evidence="5 6" id="KW-0067">ATP-binding</keyword>
<keyword evidence="6" id="KW-0324">Glycolysis</keyword>
<dbReference type="OrthoDB" id="419537at2759"/>
<dbReference type="EMBL" id="JAGPXD010000004">
    <property type="protein sequence ID" value="KAH7358873.1"/>
    <property type="molecule type" value="Genomic_DNA"/>
</dbReference>
<dbReference type="Proteomes" id="UP000813385">
    <property type="component" value="Unassembled WGS sequence"/>
</dbReference>
<dbReference type="InterPro" id="IPR001312">
    <property type="entry name" value="Hexokinase"/>
</dbReference>
<dbReference type="GO" id="GO:0001678">
    <property type="term" value="P:intracellular glucose homeostasis"/>
    <property type="evidence" value="ECO:0007669"/>
    <property type="project" value="InterPro"/>
</dbReference>
<reference evidence="9" key="1">
    <citation type="journal article" date="2021" name="Nat. Commun.">
        <title>Genetic determinants of endophytism in the Arabidopsis root mycobiome.</title>
        <authorList>
            <person name="Mesny F."/>
            <person name="Miyauchi S."/>
            <person name="Thiergart T."/>
            <person name="Pickel B."/>
            <person name="Atanasova L."/>
            <person name="Karlsson M."/>
            <person name="Huettel B."/>
            <person name="Barry K.W."/>
            <person name="Haridas S."/>
            <person name="Chen C."/>
            <person name="Bauer D."/>
            <person name="Andreopoulos W."/>
            <person name="Pangilinan J."/>
            <person name="LaButti K."/>
            <person name="Riley R."/>
            <person name="Lipzen A."/>
            <person name="Clum A."/>
            <person name="Drula E."/>
            <person name="Henrissat B."/>
            <person name="Kohler A."/>
            <person name="Grigoriev I.V."/>
            <person name="Martin F.M."/>
            <person name="Hacquard S."/>
        </authorList>
    </citation>
    <scope>NUCLEOTIDE SEQUENCE</scope>
    <source>
        <strain evidence="9">MPI-CAGE-AT-0016</strain>
    </source>
</reference>
<dbReference type="PRINTS" id="PR00475">
    <property type="entry name" value="HEXOKINASE"/>
</dbReference>
<feature type="domain" description="Hexokinase N-terminal" evidence="7">
    <location>
        <begin position="32"/>
        <end position="210"/>
    </location>
</feature>
<dbReference type="GO" id="GO:0005536">
    <property type="term" value="F:D-glucose binding"/>
    <property type="evidence" value="ECO:0007669"/>
    <property type="project" value="InterPro"/>
</dbReference>
<dbReference type="EC" id="2.7.1.-" evidence="6"/>
<keyword evidence="2 6" id="KW-0808">Transferase</keyword>
<dbReference type="Gene3D" id="3.40.367.20">
    <property type="match status" value="1"/>
</dbReference>
<evidence type="ECO:0000256" key="4">
    <source>
        <dbReference type="ARBA" id="ARBA00022777"/>
    </source>
</evidence>
<gene>
    <name evidence="9" type="ORF">B0T11DRAFT_306891</name>
</gene>
<dbReference type="InterPro" id="IPR022672">
    <property type="entry name" value="Hexokinase_N"/>
</dbReference>
<dbReference type="InterPro" id="IPR043129">
    <property type="entry name" value="ATPase_NBD"/>
</dbReference>
<dbReference type="GO" id="GO:0004340">
    <property type="term" value="F:glucokinase activity"/>
    <property type="evidence" value="ECO:0007669"/>
    <property type="project" value="TreeGrafter"/>
</dbReference>
<accession>A0A8K0TI74</accession>
<dbReference type="GO" id="GO:0006006">
    <property type="term" value="P:glucose metabolic process"/>
    <property type="evidence" value="ECO:0007669"/>
    <property type="project" value="TreeGrafter"/>
</dbReference>
<dbReference type="GO" id="GO:0006096">
    <property type="term" value="P:glycolytic process"/>
    <property type="evidence" value="ECO:0007669"/>
    <property type="project" value="UniProtKB-UniPathway"/>
</dbReference>
<evidence type="ECO:0000256" key="5">
    <source>
        <dbReference type="ARBA" id="ARBA00022840"/>
    </source>
</evidence>
<evidence type="ECO:0000256" key="3">
    <source>
        <dbReference type="ARBA" id="ARBA00022741"/>
    </source>
</evidence>
<dbReference type="GO" id="GO:0008865">
    <property type="term" value="F:fructokinase activity"/>
    <property type="evidence" value="ECO:0007669"/>
    <property type="project" value="TreeGrafter"/>
</dbReference>
<dbReference type="PROSITE" id="PS51748">
    <property type="entry name" value="HEXOKINASE_2"/>
    <property type="match status" value="1"/>
</dbReference>
<sequence length="492" mass="53730">MLTKPRTLYELPKFSTTHEFSRHVESQLLNPLTDDGLLRLSRDLKSQLRQRLQDNPACMLPSYSSTLPTGQEKGRYLALDVGGSTLRVALVSLDGRRDAEIVSFKAYKIDQTVKKLVGHCFFDWMAARIVETLEETGALMPEEVVSMALAWSFPIDGRMHPMGKGFRASDGLVGSDLADVIEAACNRAGLPAQLRVILNDGGATLISSAYTHETTRFGLILGTGLNVAAYLPMSMVGHSKLFDRDEAWLANAVDVVVNTEAGMFGHEILPATVWDDELRRDLGLYLQPLEYMTSGMYLGEVGRRIIVEGIVSHGLLGGIVPPSLLEVYSLSTATMAVVESLDLDMASKTFATAHPSEHEPSLADMVALRRIFAALSRRSAALVAAYVHASWELRRDGLEEEQNPSLSLQRAATIAKELTMDMTTVAFSGSVVENYPGYRETCQGHLDDLIHRPWHHEGRMPKIRLAPAKESALIGAGVALASLGTGPRAQCG</sequence>
<evidence type="ECO:0000259" key="7">
    <source>
        <dbReference type="Pfam" id="PF00349"/>
    </source>
</evidence>
<comment type="similarity">
    <text evidence="1 6">Belongs to the hexokinase family.</text>
</comment>
<comment type="caution">
    <text evidence="9">The sequence shown here is derived from an EMBL/GenBank/DDBJ whole genome shotgun (WGS) entry which is preliminary data.</text>
</comment>
<dbReference type="GO" id="GO:0006013">
    <property type="term" value="P:mannose metabolic process"/>
    <property type="evidence" value="ECO:0007669"/>
    <property type="project" value="TreeGrafter"/>
</dbReference>
<evidence type="ECO:0000313" key="9">
    <source>
        <dbReference type="EMBL" id="KAH7358873.1"/>
    </source>
</evidence>
<keyword evidence="10" id="KW-1185">Reference proteome</keyword>
<feature type="domain" description="Hexokinase C-terminal" evidence="8">
    <location>
        <begin position="217"/>
        <end position="481"/>
    </location>
</feature>
<dbReference type="Gene3D" id="3.30.420.40">
    <property type="match status" value="1"/>
</dbReference>
<name>A0A8K0TI74_9PEZI</name>
<keyword evidence="4 6" id="KW-0418">Kinase</keyword>
<evidence type="ECO:0000313" key="10">
    <source>
        <dbReference type="Proteomes" id="UP000813385"/>
    </source>
</evidence>
<dbReference type="PANTHER" id="PTHR19443">
    <property type="entry name" value="HEXOKINASE"/>
    <property type="match status" value="1"/>
</dbReference>
<evidence type="ECO:0000256" key="6">
    <source>
        <dbReference type="RuleBase" id="RU362007"/>
    </source>
</evidence>
<dbReference type="SUPFAM" id="SSF53067">
    <property type="entry name" value="Actin-like ATPase domain"/>
    <property type="match status" value="2"/>
</dbReference>
<dbReference type="PANTHER" id="PTHR19443:SF24">
    <property type="entry name" value="PHOSPHOTRANSFERASE"/>
    <property type="match status" value="1"/>
</dbReference>
<evidence type="ECO:0000256" key="2">
    <source>
        <dbReference type="ARBA" id="ARBA00022679"/>
    </source>
</evidence>
<dbReference type="Pfam" id="PF03727">
    <property type="entry name" value="Hexokinase_2"/>
    <property type="match status" value="1"/>
</dbReference>
<dbReference type="GO" id="GO:0019158">
    <property type="term" value="F:mannokinase activity"/>
    <property type="evidence" value="ECO:0007669"/>
    <property type="project" value="TreeGrafter"/>
</dbReference>